<protein>
    <recommendedName>
        <fullName evidence="4">DUF218 domain-containing protein</fullName>
    </recommendedName>
</protein>
<comment type="caution">
    <text evidence="2">The sequence shown here is derived from an EMBL/GenBank/DDBJ whole genome shotgun (WGS) entry which is preliminary data.</text>
</comment>
<dbReference type="EMBL" id="BRXX01000075">
    <property type="protein sequence ID" value="GMH87781.1"/>
    <property type="molecule type" value="Genomic_DNA"/>
</dbReference>
<reference evidence="3" key="1">
    <citation type="journal article" date="2023" name="Commun. Biol.">
        <title>Genome analysis of Parmales, the sister group of diatoms, reveals the evolutionary specialization of diatoms from phago-mixotrophs to photoautotrophs.</title>
        <authorList>
            <person name="Ban H."/>
            <person name="Sato S."/>
            <person name="Yoshikawa S."/>
            <person name="Yamada K."/>
            <person name="Nakamura Y."/>
            <person name="Ichinomiya M."/>
            <person name="Sato N."/>
            <person name="Blanc-Mathieu R."/>
            <person name="Endo H."/>
            <person name="Kuwata A."/>
            <person name="Ogata H."/>
        </authorList>
    </citation>
    <scope>NUCLEOTIDE SEQUENCE [LARGE SCALE GENOMIC DNA]</scope>
    <source>
        <strain evidence="3">NIES 3699</strain>
    </source>
</reference>
<feature type="transmembrane region" description="Helical" evidence="1">
    <location>
        <begin position="55"/>
        <end position="72"/>
    </location>
</feature>
<gene>
    <name evidence="2" type="ORF">TrVE_jg2833</name>
</gene>
<keyword evidence="1" id="KW-1133">Transmembrane helix</keyword>
<keyword evidence="1" id="KW-0812">Transmembrane</keyword>
<evidence type="ECO:0000313" key="3">
    <source>
        <dbReference type="Proteomes" id="UP001165160"/>
    </source>
</evidence>
<dbReference type="PANTHER" id="PTHR28110">
    <property type="entry name" value="TRANSMEMBRANE PROTEIN"/>
    <property type="match status" value="1"/>
</dbReference>
<evidence type="ECO:0000256" key="1">
    <source>
        <dbReference type="SAM" id="Phobius"/>
    </source>
</evidence>
<organism evidence="2 3">
    <name type="scientific">Triparma verrucosa</name>
    <dbReference type="NCBI Taxonomy" id="1606542"/>
    <lineage>
        <taxon>Eukaryota</taxon>
        <taxon>Sar</taxon>
        <taxon>Stramenopiles</taxon>
        <taxon>Ochrophyta</taxon>
        <taxon>Bolidophyceae</taxon>
        <taxon>Parmales</taxon>
        <taxon>Triparmaceae</taxon>
        <taxon>Triparma</taxon>
    </lineage>
</organism>
<proteinExistence type="predicted"/>
<dbReference type="InterPro" id="IPR055323">
    <property type="entry name" value="C57A10.07/YOR238W"/>
</dbReference>
<evidence type="ECO:0008006" key="4">
    <source>
        <dbReference type="Google" id="ProtNLM"/>
    </source>
</evidence>
<evidence type="ECO:0000313" key="2">
    <source>
        <dbReference type="EMBL" id="GMH87781.1"/>
    </source>
</evidence>
<name>A0A9W7BFU8_9STRA</name>
<dbReference type="AlphaFoldDB" id="A0A9W7BFU8"/>
<accession>A0A9W7BFU8</accession>
<keyword evidence="3" id="KW-1185">Reference proteome</keyword>
<dbReference type="Proteomes" id="UP001165160">
    <property type="component" value="Unassembled WGS sequence"/>
</dbReference>
<dbReference type="PANTHER" id="PTHR28110:SF1">
    <property type="entry name" value="TRANSMEMBRANE PROTEIN"/>
    <property type="match status" value="1"/>
</dbReference>
<dbReference type="GO" id="GO:0005737">
    <property type="term" value="C:cytoplasm"/>
    <property type="evidence" value="ECO:0007669"/>
    <property type="project" value="TreeGrafter"/>
</dbReference>
<sequence length="349" mass="39111">MISVPLRRPRGESRAVDDTYLGEGDLGSGHSVTLPLQHRALVPPSPSTPKILKRAFLSVAVFLLVFYAFSLGQRLKVGNVDGKRYAFDENAAASSALDLVIVAGHAVLNFKSDLLHAGRDDSCWQLLPYQKKKGMPEAILGHIRSGIASASENRDALLIFSGGETRRDVGPISEGASYFAISDAMSLWAEEAKYLEVRSRTATEEFATDSFQNLLFSICRFHEITGRFPRHISLVSFSFKRQRFEDMHAHALRWPSDRFTYISIDPEAREFDLNLATQGERENALKPFQTDMYGCHSKVLTEKREKRNPFQRTSGYDSTCSDILPLLNHCGPELFEGDLPWDDGEAKSY</sequence>
<keyword evidence="1" id="KW-0472">Membrane</keyword>